<gene>
    <name evidence="1" type="ORF">A374_16198</name>
</gene>
<dbReference type="PATRIC" id="fig|1196324.3.peg.3314"/>
<reference evidence="1 2" key="1">
    <citation type="journal article" date="2012" name="J. Bacteriol.">
        <title>Genome of Bacillus macauensis ZFHKF-1, a Long-Chain-Forming Bacterium.</title>
        <authorList>
            <person name="Cai L."/>
            <person name="Zhang T."/>
        </authorList>
    </citation>
    <scope>NUCLEOTIDE SEQUENCE [LARGE SCALE GENOMIC DNA]</scope>
    <source>
        <strain evidence="1 2">ZFHKF-1</strain>
    </source>
</reference>
<comment type="caution">
    <text evidence="1">The sequence shown here is derived from an EMBL/GenBank/DDBJ whole genome shotgun (WGS) entry which is preliminary data.</text>
</comment>
<dbReference type="EMBL" id="AKKV01000036">
    <property type="protein sequence ID" value="EIT84344.1"/>
    <property type="molecule type" value="Genomic_DNA"/>
</dbReference>
<sequence length="241" mass="28051">MQSNRDWVIWQDGADQGGTMGIYAYNVHTGETHEVDPPRHSLEGLGRIVLAENYVVWTDPGEQKSKEVMYTYHLPSKKKETLARGDVYVLSERNGKVLYRTKHHLILYDPQRHSKKRWNVPKEAAEIFLLNEHQVLFTTETKANTALLWLYDLTTKAKTKFPIMVSTKELMIDGDDQVSILDDDAPILHRFKITSHMKLQHKKMKSDGEEILQQNNLFLQLKVDSKFKEQQLIVSKKDYVK</sequence>
<evidence type="ECO:0000313" key="2">
    <source>
        <dbReference type="Proteomes" id="UP000004080"/>
    </source>
</evidence>
<evidence type="ECO:0000313" key="1">
    <source>
        <dbReference type="EMBL" id="EIT84344.1"/>
    </source>
</evidence>
<proteinExistence type="predicted"/>
<protein>
    <submittedName>
        <fullName evidence="1">Uncharacterized protein</fullName>
    </submittedName>
</protein>
<dbReference type="STRING" id="1196324.A374_16198"/>
<keyword evidence="2" id="KW-1185">Reference proteome</keyword>
<accession>I8AG28</accession>
<dbReference type="OrthoDB" id="2729595at2"/>
<name>I8AG28_9BACL</name>
<organism evidence="1 2">
    <name type="scientific">Fictibacillus macauensis ZFHKF-1</name>
    <dbReference type="NCBI Taxonomy" id="1196324"/>
    <lineage>
        <taxon>Bacteria</taxon>
        <taxon>Bacillati</taxon>
        <taxon>Bacillota</taxon>
        <taxon>Bacilli</taxon>
        <taxon>Bacillales</taxon>
        <taxon>Fictibacillaceae</taxon>
        <taxon>Fictibacillus</taxon>
    </lineage>
</organism>
<dbReference type="Proteomes" id="UP000004080">
    <property type="component" value="Unassembled WGS sequence"/>
</dbReference>
<dbReference type="AlphaFoldDB" id="I8AG28"/>
<dbReference type="RefSeq" id="WP_007203312.1">
    <property type="nucleotide sequence ID" value="NZ_AKKV01000036.1"/>
</dbReference>
<dbReference type="SUPFAM" id="SSF69304">
    <property type="entry name" value="Tricorn protease N-terminal domain"/>
    <property type="match status" value="1"/>
</dbReference>